<sequence>MITKGNDTKVQNEVIAQTITDETAKRLKLARLFPKQEIKENSDYYTYFRQNINLDEAIKKGLLGEAKDIAPGASLQELNIRKPVTDTISIDTVGGVLNVNKDIFDSDIVSFEDLLGDVATVIANRIEYNIYDTLLSSPNVPVYNTTQTEDTMEAYGQFILKAQEAFKGNAGSGADLTIMAESYKTLSYVKQLAYSSNKLVQPVEDIKEYYGIDNIDLLGTTQADGGSLVGDKEYIGFDLRNAPLTVLYSKSSGTTTAPITSDENIADFYPIIEIMRKDIYDELPQYTKLFIQSKVGILLNKPGLALKGTCRP</sequence>
<accession>A0A0U3DQL7</accession>
<reference evidence="1 2" key="1">
    <citation type="submission" date="2015-04" db="EMBL/GenBank/DDBJ databases">
        <title>The complete genome sequence of the rumen methanogen Methanobrevibacter millerae SM9.</title>
        <authorList>
            <person name="Leahy S.C."/>
            <person name="Kelly W.J."/>
            <person name="Pacheco D.M."/>
            <person name="Li D."/>
            <person name="Altermann E."/>
            <person name="Attwood G.T."/>
        </authorList>
    </citation>
    <scope>NUCLEOTIDE SEQUENCE [LARGE SCALE GENOMIC DNA]</scope>
    <source>
        <strain evidence="1 2">SM9</strain>
    </source>
</reference>
<dbReference type="AlphaFoldDB" id="A0A0U3DQL7"/>
<dbReference type="KEGG" id="mmil:sm9_0464"/>
<dbReference type="GeneID" id="69101398"/>
<evidence type="ECO:0000313" key="1">
    <source>
        <dbReference type="EMBL" id="ALT68266.1"/>
    </source>
</evidence>
<name>A0A0U3DQL7_9EURY</name>
<protein>
    <submittedName>
        <fullName evidence="1">Uncharacterized protein</fullName>
    </submittedName>
</protein>
<gene>
    <name evidence="1" type="ORF">sm9_0464</name>
</gene>
<dbReference type="EMBL" id="CP011266">
    <property type="protein sequence ID" value="ALT68266.1"/>
    <property type="molecule type" value="Genomic_DNA"/>
</dbReference>
<evidence type="ECO:0000313" key="2">
    <source>
        <dbReference type="Proteomes" id="UP000067738"/>
    </source>
</evidence>
<dbReference type="Proteomes" id="UP000067738">
    <property type="component" value="Chromosome"/>
</dbReference>
<dbReference type="RefSeq" id="WP_232299154.1">
    <property type="nucleotide sequence ID" value="NZ_CP011266.1"/>
</dbReference>
<dbReference type="PATRIC" id="fig|230361.4.peg.478"/>
<proteinExistence type="predicted"/>
<organism evidence="1 2">
    <name type="scientific">Methanobrevibacter millerae</name>
    <dbReference type="NCBI Taxonomy" id="230361"/>
    <lineage>
        <taxon>Archaea</taxon>
        <taxon>Methanobacteriati</taxon>
        <taxon>Methanobacteriota</taxon>
        <taxon>Methanomada group</taxon>
        <taxon>Methanobacteria</taxon>
        <taxon>Methanobacteriales</taxon>
        <taxon>Methanobacteriaceae</taxon>
        <taxon>Methanobrevibacter</taxon>
    </lineage>
</organism>
<keyword evidence="2" id="KW-1185">Reference proteome</keyword>